<dbReference type="InterPro" id="IPR016024">
    <property type="entry name" value="ARM-type_fold"/>
</dbReference>
<dbReference type="InterPro" id="IPR011989">
    <property type="entry name" value="ARM-like"/>
</dbReference>
<reference evidence="1" key="1">
    <citation type="journal article" date="2021" name="Proc. Natl. Acad. Sci. U.S.A.">
        <title>A Catalog of Tens of Thousands of Viruses from Human Metagenomes Reveals Hidden Associations with Chronic Diseases.</title>
        <authorList>
            <person name="Tisza M.J."/>
            <person name="Buck C.B."/>
        </authorList>
    </citation>
    <scope>NUCLEOTIDE SEQUENCE</scope>
    <source>
        <strain evidence="1">CtWBz6</strain>
    </source>
</reference>
<organism evidence="1">
    <name type="scientific">Siphoviridae sp. ctWBz6</name>
    <dbReference type="NCBI Taxonomy" id="2825536"/>
    <lineage>
        <taxon>Viruses</taxon>
        <taxon>Duplodnaviria</taxon>
        <taxon>Heunggongvirae</taxon>
        <taxon>Uroviricota</taxon>
        <taxon>Caudoviricetes</taxon>
    </lineage>
</organism>
<proteinExistence type="predicted"/>
<dbReference type="SUPFAM" id="SSF48371">
    <property type="entry name" value="ARM repeat"/>
    <property type="match status" value="1"/>
</dbReference>
<dbReference type="Gene3D" id="1.25.10.10">
    <property type="entry name" value="Leucine-rich Repeat Variant"/>
    <property type="match status" value="1"/>
</dbReference>
<dbReference type="EMBL" id="BK015647">
    <property type="protein sequence ID" value="DAE17845.1"/>
    <property type="molecule type" value="Genomic_DNA"/>
</dbReference>
<sequence>MATELAKAYVQILPSAKGMTNKLKEEMGGPAEKAGSDAGARLGAAIKKAITAIGIGTAIKQAITEGMDLEQNLGGTEAVFGDFAASIQETAKTAYKNMGTSASEYMATANKMGALFQGSGLQQQESLDLTAKAMQRAADVASVMGIDTSMALESIAGAAKGNFTMMDNLGVAMNATTLQAYALEKGINFEWNTASNAEKAQLAMQMFFERTEQYAGNFARESEETLSGSMGAVKAALQDVLGNMALGENVAPSLAALKTTIINFANNLLPALANVITTLPAAAMQVVVAILPGLIETGIQAANGMLQGFAEAIPNVALNIALMIPHIVEAIAEGVPQLLEGGGSILNAILEGITQTMPILVAQLPMIVTAITECLSGSIDVILAAATQLFDAVVQAIPIIIPPLLEAIPEIIETIVSFLTSNVQTIVDAAVQMNYGIINAIPIIIDALVPELPHIIWTITEALIDAQPKILSAAVQALLSIIGAVPKVLGSLLDAMGSVGSNLVKGLWNGISDVTGWVLDKIKGFGKSILNGIKSIFGIHSPSTEMAWMGKMLDQGLADGITDNLHPIRSAMDEVTQMTTGSVESRMTMSVSGDMGRPAGTDAGWGSVITLLEMLVMRLQKMQVVLDSGEVVGWVDTGLRRSSGKQERGVV</sequence>
<protein>
    <submittedName>
        <fullName evidence="1">Tail tape measure protein</fullName>
    </submittedName>
</protein>
<accession>A0A8S5QGF8</accession>
<evidence type="ECO:0000313" key="1">
    <source>
        <dbReference type="EMBL" id="DAE17845.1"/>
    </source>
</evidence>
<name>A0A8S5QGF8_9CAUD</name>